<feature type="transmembrane region" description="Helical" evidence="1">
    <location>
        <begin position="101"/>
        <end position="118"/>
    </location>
</feature>
<name>A0A412FJZ6_9FIRM</name>
<comment type="caution">
    <text evidence="2">The sequence shown here is derived from an EMBL/GenBank/DDBJ whole genome shotgun (WGS) entry which is preliminary data.</text>
</comment>
<evidence type="ECO:0000256" key="1">
    <source>
        <dbReference type="SAM" id="Phobius"/>
    </source>
</evidence>
<gene>
    <name evidence="2" type="ORF">DWY25_15905</name>
</gene>
<feature type="transmembrane region" description="Helical" evidence="1">
    <location>
        <begin position="130"/>
        <end position="150"/>
    </location>
</feature>
<dbReference type="Proteomes" id="UP000284178">
    <property type="component" value="Unassembled WGS sequence"/>
</dbReference>
<dbReference type="GeneID" id="83016881"/>
<feature type="transmembrane region" description="Helical" evidence="1">
    <location>
        <begin position="78"/>
        <end position="95"/>
    </location>
</feature>
<evidence type="ECO:0000313" key="2">
    <source>
        <dbReference type="EMBL" id="RGR68479.1"/>
    </source>
</evidence>
<reference evidence="2 3" key="1">
    <citation type="submission" date="2018-08" db="EMBL/GenBank/DDBJ databases">
        <title>A genome reference for cultivated species of the human gut microbiota.</title>
        <authorList>
            <person name="Zou Y."/>
            <person name="Xue W."/>
            <person name="Luo G."/>
        </authorList>
    </citation>
    <scope>NUCLEOTIDE SEQUENCE [LARGE SCALE GENOMIC DNA]</scope>
    <source>
        <strain evidence="2 3">AF24-29</strain>
    </source>
</reference>
<accession>A0A412FJZ6</accession>
<keyword evidence="1" id="KW-0812">Transmembrane</keyword>
<evidence type="ECO:0000313" key="3">
    <source>
        <dbReference type="Proteomes" id="UP000284178"/>
    </source>
</evidence>
<keyword evidence="3" id="KW-1185">Reference proteome</keyword>
<protein>
    <submittedName>
        <fullName evidence="2">Uncharacterized protein</fullName>
    </submittedName>
</protein>
<dbReference type="EMBL" id="QRUP01000027">
    <property type="protein sequence ID" value="RGR68479.1"/>
    <property type="molecule type" value="Genomic_DNA"/>
</dbReference>
<keyword evidence="1" id="KW-0472">Membrane</keyword>
<proteinExistence type="predicted"/>
<sequence length="243" mass="27897">MKERGFWNRYGLMLFGILLYGIDLALIIFVTQRLYKNIVEVSFVTALLPINFVFWLMRDKEGREKKREDELNSRLSRWLVPPLFFAMALYIGVEMPYMLEWGYSLAMGVGTLLYHACLRKRIPGWGQRISEIYVCILVLEFFLLLSFPWMTGLRTVNQAEAILTRQGYEEIYYAVNTSPSELERIFKDDVPELTRSEKKAGLYVFSAVDQGEAIGVIISPASGRIIVQTSVSENAALNSIISH</sequence>
<dbReference type="RefSeq" id="WP_117896051.1">
    <property type="nucleotide sequence ID" value="NZ_CABJCV010000027.1"/>
</dbReference>
<dbReference type="AlphaFoldDB" id="A0A412FJZ6"/>
<feature type="transmembrane region" description="Helical" evidence="1">
    <location>
        <begin position="38"/>
        <end position="57"/>
    </location>
</feature>
<organism evidence="2 3">
    <name type="scientific">Holdemania filiformis</name>
    <dbReference type="NCBI Taxonomy" id="61171"/>
    <lineage>
        <taxon>Bacteria</taxon>
        <taxon>Bacillati</taxon>
        <taxon>Bacillota</taxon>
        <taxon>Erysipelotrichia</taxon>
        <taxon>Erysipelotrichales</taxon>
        <taxon>Erysipelotrichaceae</taxon>
        <taxon>Holdemania</taxon>
    </lineage>
</organism>
<feature type="transmembrane region" description="Helical" evidence="1">
    <location>
        <begin position="12"/>
        <end position="32"/>
    </location>
</feature>
<keyword evidence="1" id="KW-1133">Transmembrane helix</keyword>